<sequence length="716" mass="75873">MSRKMSLVLCVALAAGSAHAAQAGAVMWFEPAQPAEAAYAATVAAEVSRSLDLLDPHLATALTAPLLTPQGPRSPLELLFGRVTVGSRSQAQVALEALGTPAVVGARISAAGEGSNRATVYLARAGGIRELNVEAPRWKLPARIAEVLAKELGIRATARPELNDAALSGYGRALLALQSGDPLSAATVLGGGTLEAGRALGTRLTRPTTALDRLYVALQTGSTPASADYDAAAAELPGARAVRALARLNAGNAQAAEQDLAENPLPYAAALREQLRVLGGERFTPEVLARPQTLLQKVASVVTRPVAPSLPDLRREVAEALPDSDFAVEMASFAAFDADDFAGALRYLNVLTARTPGVPLYWTNLGWAQYKLGDLRASETSSRRALNLDPNEVIAAYNLALVLAETDRVSEALEMYAYATARATGEDAQAALKDLEDARKPALGLYEAYLLEQLGERVRARERLGAYLTSNPRGTALAQAQALQAQLQAPQGPLALTELVWRTQPRGAAAERLRAGDFLYPFARLRADGSVLPGKVTVGWRMTQGERVLAEGERSVDLPPGALGVSLEVPRLMVPLEVRGEVRLALSVRDASGRRAEQTRTYAVDEPASLARRLESAGLRLLGPGGEPLAVSDENLLGTLRAQLRAQASRADAAVPQVAGRFGNRTASAIFSAPSDAELTGALEELLQRRAAAEYDPARPEQDVLFAQVFAEYLSR</sequence>
<reference evidence="3 4" key="1">
    <citation type="submission" date="2020-08" db="EMBL/GenBank/DDBJ databases">
        <title>Genomic Encyclopedia of Type Strains, Phase IV (KMG-IV): sequencing the most valuable type-strain genomes for metagenomic binning, comparative biology and taxonomic classification.</title>
        <authorList>
            <person name="Goeker M."/>
        </authorList>
    </citation>
    <scope>NUCLEOTIDE SEQUENCE [LARGE SCALE GENOMIC DNA]</scope>
    <source>
        <strain evidence="3 4">DSM 21458</strain>
    </source>
</reference>
<evidence type="ECO:0000256" key="2">
    <source>
        <dbReference type="SAM" id="SignalP"/>
    </source>
</evidence>
<dbReference type="AlphaFoldDB" id="A0A841I3U7"/>
<dbReference type="RefSeq" id="WP_183988731.1">
    <property type="nucleotide sequence ID" value="NZ_JACHHG010000018.1"/>
</dbReference>
<dbReference type="SMART" id="SM00028">
    <property type="entry name" value="TPR"/>
    <property type="match status" value="2"/>
</dbReference>
<protein>
    <submittedName>
        <fullName evidence="3">Tetratricopeptide (TPR) repeat protein</fullName>
    </submittedName>
</protein>
<comment type="caution">
    <text evidence="3">The sequence shown here is derived from an EMBL/GenBank/DDBJ whole genome shotgun (WGS) entry which is preliminary data.</text>
</comment>
<keyword evidence="4" id="KW-1185">Reference proteome</keyword>
<dbReference type="SUPFAM" id="SSF48452">
    <property type="entry name" value="TPR-like"/>
    <property type="match status" value="1"/>
</dbReference>
<gene>
    <name evidence="3" type="ORF">HNR42_003454</name>
</gene>
<feature type="signal peptide" evidence="2">
    <location>
        <begin position="1"/>
        <end position="20"/>
    </location>
</feature>
<name>A0A841I3U7_9DEIO</name>
<keyword evidence="2" id="KW-0732">Signal</keyword>
<accession>A0A841I3U7</accession>
<proteinExistence type="predicted"/>
<dbReference type="Gene3D" id="1.25.40.10">
    <property type="entry name" value="Tetratricopeptide repeat domain"/>
    <property type="match status" value="1"/>
</dbReference>
<dbReference type="PROSITE" id="PS50005">
    <property type="entry name" value="TPR"/>
    <property type="match status" value="1"/>
</dbReference>
<evidence type="ECO:0000256" key="1">
    <source>
        <dbReference type="PROSITE-ProRule" id="PRU00339"/>
    </source>
</evidence>
<dbReference type="Proteomes" id="UP000569951">
    <property type="component" value="Unassembled WGS sequence"/>
</dbReference>
<evidence type="ECO:0000313" key="3">
    <source>
        <dbReference type="EMBL" id="MBB6099993.1"/>
    </source>
</evidence>
<dbReference type="InterPro" id="IPR019734">
    <property type="entry name" value="TPR_rpt"/>
</dbReference>
<organism evidence="3 4">
    <name type="scientific">Deinobacterium chartae</name>
    <dbReference type="NCBI Taxonomy" id="521158"/>
    <lineage>
        <taxon>Bacteria</taxon>
        <taxon>Thermotogati</taxon>
        <taxon>Deinococcota</taxon>
        <taxon>Deinococci</taxon>
        <taxon>Deinococcales</taxon>
        <taxon>Deinococcaceae</taxon>
        <taxon>Deinobacterium</taxon>
    </lineage>
</organism>
<feature type="repeat" description="TPR" evidence="1">
    <location>
        <begin position="359"/>
        <end position="392"/>
    </location>
</feature>
<dbReference type="EMBL" id="JACHHG010000018">
    <property type="protein sequence ID" value="MBB6099993.1"/>
    <property type="molecule type" value="Genomic_DNA"/>
</dbReference>
<evidence type="ECO:0000313" key="4">
    <source>
        <dbReference type="Proteomes" id="UP000569951"/>
    </source>
</evidence>
<keyword evidence="1" id="KW-0802">TPR repeat</keyword>
<dbReference type="InterPro" id="IPR011990">
    <property type="entry name" value="TPR-like_helical_dom_sf"/>
</dbReference>
<feature type="chain" id="PRO_5032960747" evidence="2">
    <location>
        <begin position="21"/>
        <end position="716"/>
    </location>
</feature>